<proteinExistence type="predicted"/>
<name>A0A9N8ZNC0_9GLOM</name>
<gene>
    <name evidence="1" type="ORF">DERYTH_LOCUS2932</name>
</gene>
<evidence type="ECO:0000313" key="2">
    <source>
        <dbReference type="Proteomes" id="UP000789405"/>
    </source>
</evidence>
<evidence type="ECO:0000313" key="1">
    <source>
        <dbReference type="EMBL" id="CAG8501640.1"/>
    </source>
</evidence>
<sequence length="63" mass="7288">MTSTIASNRRASRRFNKMSDILTQIFSGGKHENEREERFVQTFSCTTMFPILKILPKQPALIN</sequence>
<organism evidence="1 2">
    <name type="scientific">Dentiscutata erythropus</name>
    <dbReference type="NCBI Taxonomy" id="1348616"/>
    <lineage>
        <taxon>Eukaryota</taxon>
        <taxon>Fungi</taxon>
        <taxon>Fungi incertae sedis</taxon>
        <taxon>Mucoromycota</taxon>
        <taxon>Glomeromycotina</taxon>
        <taxon>Glomeromycetes</taxon>
        <taxon>Diversisporales</taxon>
        <taxon>Gigasporaceae</taxon>
        <taxon>Dentiscutata</taxon>
    </lineage>
</organism>
<reference evidence="1" key="1">
    <citation type="submission" date="2021-06" db="EMBL/GenBank/DDBJ databases">
        <authorList>
            <person name="Kallberg Y."/>
            <person name="Tangrot J."/>
            <person name="Rosling A."/>
        </authorList>
    </citation>
    <scope>NUCLEOTIDE SEQUENCE</scope>
    <source>
        <strain evidence="1">MA453B</strain>
    </source>
</reference>
<dbReference type="EMBL" id="CAJVPY010000975">
    <property type="protein sequence ID" value="CAG8501640.1"/>
    <property type="molecule type" value="Genomic_DNA"/>
</dbReference>
<accession>A0A9N8ZNC0</accession>
<dbReference type="AlphaFoldDB" id="A0A9N8ZNC0"/>
<protein>
    <submittedName>
        <fullName evidence="1">15832_t:CDS:1</fullName>
    </submittedName>
</protein>
<comment type="caution">
    <text evidence="1">The sequence shown here is derived from an EMBL/GenBank/DDBJ whole genome shotgun (WGS) entry which is preliminary data.</text>
</comment>
<dbReference type="Proteomes" id="UP000789405">
    <property type="component" value="Unassembled WGS sequence"/>
</dbReference>
<keyword evidence="2" id="KW-1185">Reference proteome</keyword>